<organism evidence="4 5">
    <name type="scientific">Brooklawnia propionicigenes</name>
    <dbReference type="NCBI Taxonomy" id="3041175"/>
    <lineage>
        <taxon>Bacteria</taxon>
        <taxon>Bacillati</taxon>
        <taxon>Actinomycetota</taxon>
        <taxon>Actinomycetes</taxon>
        <taxon>Propionibacteriales</taxon>
        <taxon>Propionibacteriaceae</taxon>
        <taxon>Brooklawnia</taxon>
    </lineage>
</organism>
<accession>A0AAN0KDJ0</accession>
<sequence length="467" mass="51399">MVNDHLSLTFLGAARTVTGSKYLLTQGGHRRILVDAGMFQGPKRLREQNWEPFPTDPKTIDAIVLTHAHMDHVGYLPRLVKQGFRGPVYATEGTIRLAEIVLRDAAHLQQNEAEDARREGWSRHANPLPLYTTDDVEQTLPLFRAVEVHKPIDLDEGLSMRLWRAGHILGSVSIRMWTGADETTENAAVFSGDLGRHHHPVLADREVPMGAPSVLIESTYGDREHPAPGVAHEAFADLISRTIARGGNVLIPAFAVDRTEVVLLTLQELMEAGRIPKHVPIWANSPMGLAALDVYCDPAMAAEIGPEFAGRRFIHLPTLREARSKEDSIALNNPAQPSIIISSSGMATGGRVVHHLQHMLSDRKNSVVFTGFQAPGTRGRMLVDGATELKMYGRYVPVNAEILQDDEFSVHADASDLIDWLAEMNPRPTTVYCVHGEPDSAKALARRIHTELGILGVVPEQGEVVRL</sequence>
<dbReference type="Gene3D" id="3.60.15.10">
    <property type="entry name" value="Ribonuclease Z/Hydroxyacylglutathione hydrolase-like"/>
    <property type="match status" value="1"/>
</dbReference>
<keyword evidence="5" id="KW-1185">Reference proteome</keyword>
<dbReference type="GO" id="GO:0016787">
    <property type="term" value="F:hydrolase activity"/>
    <property type="evidence" value="ECO:0007669"/>
    <property type="project" value="UniProtKB-KW"/>
</dbReference>
<dbReference type="PANTHER" id="PTHR11203">
    <property type="entry name" value="CLEAVAGE AND POLYADENYLATION SPECIFICITY FACTOR FAMILY MEMBER"/>
    <property type="match status" value="1"/>
</dbReference>
<dbReference type="EMBL" id="AP028056">
    <property type="protein sequence ID" value="BEH01939.1"/>
    <property type="molecule type" value="Genomic_DNA"/>
</dbReference>
<dbReference type="SUPFAM" id="SSF56281">
    <property type="entry name" value="Metallo-hydrolase/oxidoreductase"/>
    <property type="match status" value="1"/>
</dbReference>
<dbReference type="InterPro" id="IPR001279">
    <property type="entry name" value="Metallo-B-lactamas"/>
</dbReference>
<dbReference type="InterPro" id="IPR022712">
    <property type="entry name" value="Beta_Casp"/>
</dbReference>
<protein>
    <submittedName>
        <fullName evidence="4">MBL fold metallo-hydrolase</fullName>
    </submittedName>
</protein>
<dbReference type="InterPro" id="IPR011108">
    <property type="entry name" value="RMMBL"/>
</dbReference>
<evidence type="ECO:0000313" key="4">
    <source>
        <dbReference type="EMBL" id="BEH01939.1"/>
    </source>
</evidence>
<evidence type="ECO:0000259" key="2">
    <source>
        <dbReference type="SMART" id="SM00849"/>
    </source>
</evidence>
<dbReference type="InterPro" id="IPR050698">
    <property type="entry name" value="MBL"/>
</dbReference>
<proteinExistence type="predicted"/>
<dbReference type="CDD" id="cd16295">
    <property type="entry name" value="TTHA0252-CPSF-like_MBL-fold"/>
    <property type="match status" value="1"/>
</dbReference>
<dbReference type="Proteomes" id="UP001431656">
    <property type="component" value="Chromosome"/>
</dbReference>
<dbReference type="AlphaFoldDB" id="A0AAN0KDJ0"/>
<dbReference type="Pfam" id="PF00753">
    <property type="entry name" value="Lactamase_B"/>
    <property type="match status" value="1"/>
</dbReference>
<dbReference type="SMART" id="SM00849">
    <property type="entry name" value="Lactamase_B"/>
    <property type="match status" value="1"/>
</dbReference>
<feature type="domain" description="Beta-Casp" evidence="3">
    <location>
        <begin position="259"/>
        <end position="382"/>
    </location>
</feature>
<dbReference type="GO" id="GO:0004521">
    <property type="term" value="F:RNA endonuclease activity"/>
    <property type="evidence" value="ECO:0007669"/>
    <property type="project" value="TreeGrafter"/>
</dbReference>
<evidence type="ECO:0000313" key="5">
    <source>
        <dbReference type="Proteomes" id="UP001431656"/>
    </source>
</evidence>
<dbReference type="InterPro" id="IPR036866">
    <property type="entry name" value="RibonucZ/Hydroxyglut_hydro"/>
</dbReference>
<dbReference type="RefSeq" id="WP_286268256.1">
    <property type="nucleotide sequence ID" value="NZ_AP028056.1"/>
</dbReference>
<feature type="domain" description="Metallo-beta-lactamase" evidence="2">
    <location>
        <begin position="18"/>
        <end position="254"/>
    </location>
</feature>
<dbReference type="Gene3D" id="3.40.50.10890">
    <property type="match status" value="1"/>
</dbReference>
<dbReference type="Pfam" id="PF07521">
    <property type="entry name" value="RMMBL"/>
    <property type="match status" value="1"/>
</dbReference>
<dbReference type="PANTHER" id="PTHR11203:SF37">
    <property type="entry name" value="INTEGRATOR COMPLEX SUBUNIT 11"/>
    <property type="match status" value="1"/>
</dbReference>
<evidence type="ECO:0000256" key="1">
    <source>
        <dbReference type="ARBA" id="ARBA00022801"/>
    </source>
</evidence>
<dbReference type="Pfam" id="PF10996">
    <property type="entry name" value="Beta-Casp"/>
    <property type="match status" value="1"/>
</dbReference>
<evidence type="ECO:0000259" key="3">
    <source>
        <dbReference type="SMART" id="SM01027"/>
    </source>
</evidence>
<keyword evidence="1" id="KW-0378">Hydrolase</keyword>
<reference evidence="4" key="1">
    <citation type="journal article" date="2024" name="Int. J. Syst. Evol. Microbiol.">
        <title>Brooklawnia propionicigenes sp. nov., a facultatively anaerobic, propionate-producing bacterium isolated from a methanogenic reactor treating waste from cattle farms.</title>
        <authorList>
            <person name="Akita Y."/>
            <person name="Ueki A."/>
            <person name="Tonouchi A."/>
            <person name="Sugawara Y."/>
            <person name="Honma S."/>
            <person name="Kaku N."/>
            <person name="Ueki K."/>
        </authorList>
    </citation>
    <scope>NUCLEOTIDE SEQUENCE</scope>
    <source>
        <strain evidence="4">SH051</strain>
    </source>
</reference>
<name>A0AAN0KDJ0_9ACTN</name>
<gene>
    <name evidence="4" type="ORF">brsh051_12200</name>
</gene>
<dbReference type="SMART" id="SM01027">
    <property type="entry name" value="Beta-Casp"/>
    <property type="match status" value="1"/>
</dbReference>
<dbReference type="KEGG" id="broo:brsh051_12200"/>